<accession>A0A0F9R4H7</accession>
<sequence length="97" mass="10777">MGKLYKICSVCGNDKIINYKTDNGKIICLNCVDNVDATEFKPVDLKNLFFEAGAIQKMGHRFIIEIPQKIVIKVLAMGKGLRKGGWKVQAQSLYKGG</sequence>
<dbReference type="AlphaFoldDB" id="A0A0F9R4H7"/>
<organism evidence="1">
    <name type="scientific">marine sediment metagenome</name>
    <dbReference type="NCBI Taxonomy" id="412755"/>
    <lineage>
        <taxon>unclassified sequences</taxon>
        <taxon>metagenomes</taxon>
        <taxon>ecological metagenomes</taxon>
    </lineage>
</organism>
<dbReference type="EMBL" id="LAZR01003265">
    <property type="protein sequence ID" value="KKN20196.1"/>
    <property type="molecule type" value="Genomic_DNA"/>
</dbReference>
<evidence type="ECO:0000313" key="1">
    <source>
        <dbReference type="EMBL" id="KKN20196.1"/>
    </source>
</evidence>
<reference evidence="1" key="1">
    <citation type="journal article" date="2015" name="Nature">
        <title>Complex archaea that bridge the gap between prokaryotes and eukaryotes.</title>
        <authorList>
            <person name="Spang A."/>
            <person name="Saw J.H."/>
            <person name="Jorgensen S.L."/>
            <person name="Zaremba-Niedzwiedzka K."/>
            <person name="Martijn J."/>
            <person name="Lind A.E."/>
            <person name="van Eijk R."/>
            <person name="Schleper C."/>
            <person name="Guy L."/>
            <person name="Ettema T.J."/>
        </authorList>
    </citation>
    <scope>NUCLEOTIDE SEQUENCE</scope>
</reference>
<gene>
    <name evidence="1" type="ORF">LCGC14_0938220</name>
</gene>
<name>A0A0F9R4H7_9ZZZZ</name>
<protein>
    <submittedName>
        <fullName evidence="1">Uncharacterized protein</fullName>
    </submittedName>
</protein>
<comment type="caution">
    <text evidence="1">The sequence shown here is derived from an EMBL/GenBank/DDBJ whole genome shotgun (WGS) entry which is preliminary data.</text>
</comment>
<proteinExistence type="predicted"/>